<comment type="catalytic activity">
    <reaction evidence="1">
        <text>ATP + protein L-histidine = ADP + protein N-phospho-L-histidine.</text>
        <dbReference type="EC" id="2.7.13.3"/>
    </reaction>
</comment>
<evidence type="ECO:0000313" key="10">
    <source>
        <dbReference type="EMBL" id="AZN72717.1"/>
    </source>
</evidence>
<dbReference type="PROSITE" id="PS50110">
    <property type="entry name" value="RESPONSE_REGULATORY"/>
    <property type="match status" value="1"/>
</dbReference>
<feature type="transmembrane region" description="Helical" evidence="5">
    <location>
        <begin position="108"/>
        <end position="129"/>
    </location>
</feature>
<feature type="domain" description="PAC" evidence="8">
    <location>
        <begin position="327"/>
        <end position="377"/>
    </location>
</feature>
<evidence type="ECO:0000259" key="6">
    <source>
        <dbReference type="PROSITE" id="PS50109"/>
    </source>
</evidence>
<evidence type="ECO:0000259" key="7">
    <source>
        <dbReference type="PROSITE" id="PS50110"/>
    </source>
</evidence>
<dbReference type="PRINTS" id="PR00344">
    <property type="entry name" value="BCTRLSENSOR"/>
</dbReference>
<feature type="transmembrane region" description="Helical" evidence="5">
    <location>
        <begin position="77"/>
        <end position="96"/>
    </location>
</feature>
<dbReference type="Pfam" id="PF00512">
    <property type="entry name" value="HisKA"/>
    <property type="match status" value="1"/>
</dbReference>
<keyword evidence="5" id="KW-0472">Membrane</keyword>
<dbReference type="InterPro" id="IPR000014">
    <property type="entry name" value="PAS"/>
</dbReference>
<reference evidence="10 11" key="1">
    <citation type="submission" date="2018-09" db="EMBL/GenBank/DDBJ databases">
        <title>Marinorhizobium profundi gen. nov., sp. nov., isolated from a deep-sea sediment sample from the New Britain Trench and proposal of Marinorhizobiaceae fam. nov. in the order Rhizobiales of the class Alphaproteobacteria.</title>
        <authorList>
            <person name="Cao J."/>
        </authorList>
    </citation>
    <scope>NUCLEOTIDE SEQUENCE [LARGE SCALE GENOMIC DNA]</scope>
    <source>
        <strain evidence="10 11">WS11</strain>
    </source>
</reference>
<dbReference type="OrthoDB" id="9796100at2"/>
<feature type="domain" description="Response regulatory" evidence="7">
    <location>
        <begin position="631"/>
        <end position="742"/>
    </location>
</feature>
<dbReference type="SUPFAM" id="SSF52172">
    <property type="entry name" value="CheY-like"/>
    <property type="match status" value="1"/>
</dbReference>
<evidence type="ECO:0000256" key="5">
    <source>
        <dbReference type="PROSITE-ProRule" id="PRU00244"/>
    </source>
</evidence>
<dbReference type="InterPro" id="IPR035965">
    <property type="entry name" value="PAS-like_dom_sf"/>
</dbReference>
<evidence type="ECO:0000256" key="1">
    <source>
        <dbReference type="ARBA" id="ARBA00000085"/>
    </source>
</evidence>
<dbReference type="SUPFAM" id="SSF47384">
    <property type="entry name" value="Homodimeric domain of signal transducing histidine kinase"/>
    <property type="match status" value="1"/>
</dbReference>
<dbReference type="PROSITE" id="PS50109">
    <property type="entry name" value="HIS_KIN"/>
    <property type="match status" value="1"/>
</dbReference>
<dbReference type="AlphaFoldDB" id="A0A3S9B725"/>
<feature type="modified residue" description="4-aspartylphosphate" evidence="4">
    <location>
        <position position="681"/>
    </location>
</feature>
<dbReference type="NCBIfam" id="TIGR00229">
    <property type="entry name" value="sensory_box"/>
    <property type="match status" value="1"/>
</dbReference>
<dbReference type="CDD" id="cd00082">
    <property type="entry name" value="HisKA"/>
    <property type="match status" value="1"/>
</dbReference>
<keyword evidence="11" id="KW-1185">Reference proteome</keyword>
<evidence type="ECO:0000313" key="11">
    <source>
        <dbReference type="Proteomes" id="UP000268192"/>
    </source>
</evidence>
<dbReference type="Gene3D" id="3.30.450.20">
    <property type="entry name" value="PAS domain"/>
    <property type="match status" value="1"/>
</dbReference>
<dbReference type="Gene3D" id="1.10.287.130">
    <property type="match status" value="1"/>
</dbReference>
<dbReference type="InterPro" id="IPR036097">
    <property type="entry name" value="HisK_dim/P_sf"/>
</dbReference>
<dbReference type="CDD" id="cd00130">
    <property type="entry name" value="PAS"/>
    <property type="match status" value="1"/>
</dbReference>
<dbReference type="InterPro" id="IPR011006">
    <property type="entry name" value="CheY-like_superfamily"/>
</dbReference>
<dbReference type="PANTHER" id="PTHR43065">
    <property type="entry name" value="SENSOR HISTIDINE KINASE"/>
    <property type="match status" value="1"/>
</dbReference>
<protein>
    <recommendedName>
        <fullName evidence="2">histidine kinase</fullName>
        <ecNumber evidence="2">2.7.13.3</ecNumber>
    </recommendedName>
</protein>
<dbReference type="Proteomes" id="UP000268192">
    <property type="component" value="Chromosome"/>
</dbReference>
<evidence type="ECO:0000256" key="4">
    <source>
        <dbReference type="PROSITE-ProRule" id="PRU00169"/>
    </source>
</evidence>
<evidence type="ECO:0000256" key="3">
    <source>
        <dbReference type="ARBA" id="ARBA00022553"/>
    </source>
</evidence>
<keyword evidence="5" id="KW-0812">Transmembrane</keyword>
<dbReference type="InterPro" id="IPR005330">
    <property type="entry name" value="MHYT_dom"/>
</dbReference>
<keyword evidence="5" id="KW-1133">Transmembrane helix</keyword>
<feature type="transmembrane region" description="Helical" evidence="5">
    <location>
        <begin position="141"/>
        <end position="162"/>
    </location>
</feature>
<dbReference type="Pfam" id="PF13426">
    <property type="entry name" value="PAS_9"/>
    <property type="match status" value="1"/>
</dbReference>
<feature type="transmembrane region" description="Helical" evidence="5">
    <location>
        <begin position="6"/>
        <end position="29"/>
    </location>
</feature>
<dbReference type="InterPro" id="IPR003661">
    <property type="entry name" value="HisK_dim/P_dom"/>
</dbReference>
<dbReference type="GO" id="GO:0016020">
    <property type="term" value="C:membrane"/>
    <property type="evidence" value="ECO:0007669"/>
    <property type="project" value="UniProtKB-UniRule"/>
</dbReference>
<feature type="domain" description="Histidine kinase" evidence="6">
    <location>
        <begin position="390"/>
        <end position="610"/>
    </location>
</feature>
<dbReference type="Gene3D" id="3.40.50.2300">
    <property type="match status" value="1"/>
</dbReference>
<dbReference type="SUPFAM" id="SSF55874">
    <property type="entry name" value="ATPase domain of HSP90 chaperone/DNA topoisomerase II/histidine kinase"/>
    <property type="match status" value="1"/>
</dbReference>
<dbReference type="SMART" id="SM00387">
    <property type="entry name" value="HATPase_c"/>
    <property type="match status" value="1"/>
</dbReference>
<feature type="transmembrane region" description="Helical" evidence="5">
    <location>
        <begin position="214"/>
        <end position="235"/>
    </location>
</feature>
<organism evidence="10 11">
    <name type="scientific">Georhizobium profundi</name>
    <dbReference type="NCBI Taxonomy" id="2341112"/>
    <lineage>
        <taxon>Bacteria</taxon>
        <taxon>Pseudomonadati</taxon>
        <taxon>Pseudomonadota</taxon>
        <taxon>Alphaproteobacteria</taxon>
        <taxon>Hyphomicrobiales</taxon>
        <taxon>Rhizobiaceae</taxon>
        <taxon>Georhizobium</taxon>
    </lineage>
</organism>
<dbReference type="InterPro" id="IPR001789">
    <property type="entry name" value="Sig_transdc_resp-reg_receiver"/>
</dbReference>
<dbReference type="SMART" id="SM00091">
    <property type="entry name" value="PAS"/>
    <property type="match status" value="1"/>
</dbReference>
<dbReference type="Pfam" id="PF00072">
    <property type="entry name" value="Response_reg"/>
    <property type="match status" value="1"/>
</dbReference>
<dbReference type="SMART" id="SM00448">
    <property type="entry name" value="REC"/>
    <property type="match status" value="1"/>
</dbReference>
<accession>A0A3S9B725</accession>
<evidence type="ECO:0000256" key="2">
    <source>
        <dbReference type="ARBA" id="ARBA00012438"/>
    </source>
</evidence>
<dbReference type="Gene3D" id="3.30.565.10">
    <property type="entry name" value="Histidine kinase-like ATPase, C-terminal domain"/>
    <property type="match status" value="1"/>
</dbReference>
<dbReference type="RefSeq" id="WP_126011045.1">
    <property type="nucleotide sequence ID" value="NZ_CP032509.1"/>
</dbReference>
<dbReference type="SUPFAM" id="SSF55785">
    <property type="entry name" value="PYP-like sensor domain (PAS domain)"/>
    <property type="match status" value="1"/>
</dbReference>
<name>A0A3S9B725_9HYPH</name>
<dbReference type="InterPro" id="IPR036890">
    <property type="entry name" value="HATPase_C_sf"/>
</dbReference>
<dbReference type="InterPro" id="IPR000700">
    <property type="entry name" value="PAS-assoc_C"/>
</dbReference>
<dbReference type="InterPro" id="IPR003594">
    <property type="entry name" value="HATPase_dom"/>
</dbReference>
<dbReference type="GO" id="GO:0000155">
    <property type="term" value="F:phosphorelay sensor kinase activity"/>
    <property type="evidence" value="ECO:0007669"/>
    <property type="project" value="InterPro"/>
</dbReference>
<feature type="domain" description="MHYT" evidence="9">
    <location>
        <begin position="5"/>
        <end position="195"/>
    </location>
</feature>
<dbReference type="KEGG" id="abaw:D5400_16835"/>
<evidence type="ECO:0000259" key="9">
    <source>
        <dbReference type="PROSITE" id="PS50924"/>
    </source>
</evidence>
<dbReference type="EC" id="2.7.13.3" evidence="2"/>
<dbReference type="Pfam" id="PF03707">
    <property type="entry name" value="MHYT"/>
    <property type="match status" value="2"/>
</dbReference>
<dbReference type="Pfam" id="PF02518">
    <property type="entry name" value="HATPase_c"/>
    <property type="match status" value="1"/>
</dbReference>
<dbReference type="InterPro" id="IPR005467">
    <property type="entry name" value="His_kinase_dom"/>
</dbReference>
<dbReference type="PROSITE" id="PS50113">
    <property type="entry name" value="PAC"/>
    <property type="match status" value="1"/>
</dbReference>
<sequence>MHGHHDPALVALSILIAIAASYTALDLAGRLRAASDKRASIAWLGTAALAMGGGIWSMHFVAMLALSLPGVTITYDAALTLFSLVLAIGVTGLGFAVARDADGGLRPLLIAGLLMGAGILAMHYTGMAAMRMPMEMHYSPFWVGVSVVIAIGASTAALWLALVETRPVLRFGAALAMGVAVSGMHYAGMHAAHFVPSLEARQAITGVGLNHANLAVGVAVITFGILALALAAAVVDRRLAQMAAMEAHRLRRSEEQFRALYRHTPLPLHSLSGKGTILEASDSWLQLLCRNREDVHGERLAFFMEPESAQKFLDHDWPLLLQGQAMDDVEYRFHTKDGVPIDVLMSSRLECDGETLSISGGLIDVTARKRAEEALRQTQKMEAIGKLSGGIAHDFNNLLAVVLGNLELLQRRYAHDDRATVLIENAMQGARRGSVLTQHMLSFARQQMLQAEPVSVPHLFQSIQDTLQRSLGPQIQLDTDFDPQGVTAHVDAHQLEISIINLAVNAKDAMPEGGTIRVCAKRGNLQSGDVDGLKPGAYVRVDIADDGIGMDPQTLARARDPFFTTKGLERGSGLGLSMVHGFAEQSGGALVLESEFGSGTRARLWLPAADVEVGAALSALPMQQASAGPLKILAVDDDFLVLMNTVDLLQELGHDVIEASSGTMALDMLEKDAGIELLVTDHAMPGMTGTELARAIRQRRPELPILVVTGYAEIPENEQLKLPMLGKPFTHDQLKDAVASALTSAPKPGSGAQALSSIH</sequence>
<dbReference type="PANTHER" id="PTHR43065:SF42">
    <property type="entry name" value="TWO-COMPONENT SENSOR PPRA"/>
    <property type="match status" value="1"/>
</dbReference>
<gene>
    <name evidence="10" type="ORF">D5400_16835</name>
</gene>
<keyword evidence="3 4" id="KW-0597">Phosphoprotein</keyword>
<evidence type="ECO:0000259" key="8">
    <source>
        <dbReference type="PROSITE" id="PS50113"/>
    </source>
</evidence>
<dbReference type="InterPro" id="IPR004358">
    <property type="entry name" value="Sig_transdc_His_kin-like_C"/>
</dbReference>
<dbReference type="EMBL" id="CP032509">
    <property type="protein sequence ID" value="AZN72717.1"/>
    <property type="molecule type" value="Genomic_DNA"/>
</dbReference>
<dbReference type="PROSITE" id="PS50924">
    <property type="entry name" value="MHYT"/>
    <property type="match status" value="1"/>
</dbReference>
<proteinExistence type="predicted"/>
<feature type="transmembrane region" description="Helical" evidence="5">
    <location>
        <begin position="41"/>
        <end position="65"/>
    </location>
</feature>
<dbReference type="SMART" id="SM00388">
    <property type="entry name" value="HisKA"/>
    <property type="match status" value="1"/>
</dbReference>